<dbReference type="EMBL" id="JAUDZE010000001">
    <property type="protein sequence ID" value="MDN0013441.1"/>
    <property type="molecule type" value="Genomic_DNA"/>
</dbReference>
<keyword evidence="2" id="KW-1185">Reference proteome</keyword>
<reference evidence="1" key="1">
    <citation type="submission" date="2023-06" db="EMBL/GenBank/DDBJ databases">
        <title>Two novel species of Acinetobacter isolated from motorbike repairing workshop in Vietnam.</title>
        <authorList>
            <person name="Le N.T.T."/>
        </authorList>
    </citation>
    <scope>NUCLEOTIDE SEQUENCE</scope>
    <source>
        <strain evidence="1">VNH17</strain>
    </source>
</reference>
<dbReference type="RefSeq" id="WP_267979676.1">
    <property type="nucleotide sequence ID" value="NZ_JAPQKF010000001.1"/>
</dbReference>
<evidence type="ECO:0000313" key="1">
    <source>
        <dbReference type="EMBL" id="MDN0013441.1"/>
    </source>
</evidence>
<accession>A0ABT7WL79</accession>
<protein>
    <submittedName>
        <fullName evidence="1">Uncharacterized protein</fullName>
    </submittedName>
</protein>
<evidence type="ECO:0000313" key="2">
    <source>
        <dbReference type="Proteomes" id="UP001168524"/>
    </source>
</evidence>
<organism evidence="1 2">
    <name type="scientific">Acinetobacter thutiue</name>
    <dbReference type="NCBI Taxonomy" id="2998078"/>
    <lineage>
        <taxon>Bacteria</taxon>
        <taxon>Pseudomonadati</taxon>
        <taxon>Pseudomonadota</taxon>
        <taxon>Gammaproteobacteria</taxon>
        <taxon>Moraxellales</taxon>
        <taxon>Moraxellaceae</taxon>
        <taxon>Acinetobacter</taxon>
    </lineage>
</organism>
<proteinExistence type="predicted"/>
<dbReference type="Proteomes" id="UP001168524">
    <property type="component" value="Unassembled WGS sequence"/>
</dbReference>
<name>A0ABT7WL79_9GAMM</name>
<gene>
    <name evidence="1" type="ORF">QTA56_04180</name>
</gene>
<sequence length="208" mass="23635">MNKIILFSILSLASIQLTGCIGCYNPTGCSRDTSPYYITTTTTQVRGITVPPQSKLKYKAQHSFQKEQQTQPLNEKDLTDIQLPPDTAIIWGGMPSYMFIQFFNSQMKGFSVYPADGFSPQSTNEFIRLWQSCGSTLDVTLKNPHDWSFNPDNMEVRGCGVNIQKRSEYNKNWPNQDQADAFLIKINQALQKLPKQQSYPVVHTPIEK</sequence>
<comment type="caution">
    <text evidence="1">The sequence shown here is derived from an EMBL/GenBank/DDBJ whole genome shotgun (WGS) entry which is preliminary data.</text>
</comment>